<reference evidence="2 3" key="1">
    <citation type="submission" date="2018-12" db="EMBL/GenBank/DDBJ databases">
        <title>Draft genome sequence of Xylaria grammica IHI A82.</title>
        <authorList>
            <person name="Buettner E."/>
            <person name="Kellner H."/>
        </authorList>
    </citation>
    <scope>NUCLEOTIDE SEQUENCE [LARGE SCALE GENOMIC DNA]</scope>
    <source>
        <strain evidence="2 3">IHI A82</strain>
    </source>
</reference>
<gene>
    <name evidence="2" type="ORF">EKO27_g5263</name>
</gene>
<evidence type="ECO:0000256" key="1">
    <source>
        <dbReference type="SAM" id="MobiDB-lite"/>
    </source>
</evidence>
<feature type="region of interest" description="Disordered" evidence="1">
    <location>
        <begin position="318"/>
        <end position="341"/>
    </location>
</feature>
<protein>
    <submittedName>
        <fullName evidence="2">Uncharacterized protein</fullName>
    </submittedName>
</protein>
<evidence type="ECO:0000313" key="2">
    <source>
        <dbReference type="EMBL" id="RWA09843.1"/>
    </source>
</evidence>
<feature type="region of interest" description="Disordered" evidence="1">
    <location>
        <begin position="1"/>
        <end position="165"/>
    </location>
</feature>
<evidence type="ECO:0000313" key="3">
    <source>
        <dbReference type="Proteomes" id="UP000286045"/>
    </source>
</evidence>
<dbReference type="AlphaFoldDB" id="A0A439D623"/>
<dbReference type="STRING" id="363999.A0A439D623"/>
<proteinExistence type="predicted"/>
<feature type="region of interest" description="Disordered" evidence="1">
    <location>
        <begin position="198"/>
        <end position="251"/>
    </location>
</feature>
<feature type="compositionally biased region" description="Polar residues" evidence="1">
    <location>
        <begin position="31"/>
        <end position="59"/>
    </location>
</feature>
<dbReference type="EMBL" id="RYZI01000138">
    <property type="protein sequence ID" value="RWA09843.1"/>
    <property type="molecule type" value="Genomic_DNA"/>
</dbReference>
<accession>A0A439D623</accession>
<comment type="caution">
    <text evidence="2">The sequence shown here is derived from an EMBL/GenBank/DDBJ whole genome shotgun (WGS) entry which is preliminary data.</text>
</comment>
<dbReference type="Proteomes" id="UP000286045">
    <property type="component" value="Unassembled WGS sequence"/>
</dbReference>
<organism evidence="2 3">
    <name type="scientific">Xylaria grammica</name>
    <dbReference type="NCBI Taxonomy" id="363999"/>
    <lineage>
        <taxon>Eukaryota</taxon>
        <taxon>Fungi</taxon>
        <taxon>Dikarya</taxon>
        <taxon>Ascomycota</taxon>
        <taxon>Pezizomycotina</taxon>
        <taxon>Sordariomycetes</taxon>
        <taxon>Xylariomycetidae</taxon>
        <taxon>Xylariales</taxon>
        <taxon>Xylariaceae</taxon>
        <taxon>Xylaria</taxon>
    </lineage>
</organism>
<sequence>MAPPPATPTPHRFLVPRRSQPRGEAPKPAFQPSSQQFQATPRFSLHSTPRKAPSSSLTPFQHRGTGRDVEIDSSPPPLQRVDSSVDNDGGDDDGVSMSDGHEQHSVIDEDDVVRDSSPIRGAESDEEDDDRNERRAKRRRISISPPGVVGIDESSSLPQNDSELDVEMYDTVLGIESSFSEPTVSEDEVSLDIAVTEEGPEDIGGSSPSYGEKLPSKSHQPTFQKAPRFKPAEIPEGAPRPEPLPDVFSPRRKGAKYIPGGLAAELRDWLVDVEAGIGSGSTAGSGAKRDEEWVAKIQVDDVRSASGGARGMTLITGRQVLSKKPNPSGDRDVQDESEDATEALGGNTFRLILAGRAE</sequence>
<name>A0A439D623_9PEZI</name>
<keyword evidence="3" id="KW-1185">Reference proteome</keyword>